<evidence type="ECO:0000313" key="1">
    <source>
        <dbReference type="EMBL" id="RCH92211.1"/>
    </source>
</evidence>
<name>A0A367JR93_RHIAZ</name>
<comment type="caution">
    <text evidence="1">The sequence shown here is derived from an EMBL/GenBank/DDBJ whole genome shotgun (WGS) entry which is preliminary data.</text>
</comment>
<dbReference type="EMBL" id="PJQL01000861">
    <property type="protein sequence ID" value="RCH92211.1"/>
    <property type="molecule type" value="Genomic_DNA"/>
</dbReference>
<accession>A0A367JR93</accession>
<dbReference type="AlphaFoldDB" id="A0A367JR93"/>
<keyword evidence="2" id="KW-1185">Reference proteome</keyword>
<reference evidence="1 2" key="1">
    <citation type="journal article" date="2018" name="G3 (Bethesda)">
        <title>Phylogenetic and Phylogenomic Definition of Rhizopus Species.</title>
        <authorList>
            <person name="Gryganskyi A.P."/>
            <person name="Golan J."/>
            <person name="Dolatabadi S."/>
            <person name="Mondo S."/>
            <person name="Robb S."/>
            <person name="Idnurm A."/>
            <person name="Muszewska A."/>
            <person name="Steczkiewicz K."/>
            <person name="Masonjones S."/>
            <person name="Liao H.L."/>
            <person name="Gajdeczka M.T."/>
            <person name="Anike F."/>
            <person name="Vuek A."/>
            <person name="Anishchenko I.M."/>
            <person name="Voigt K."/>
            <person name="de Hoog G.S."/>
            <person name="Smith M.E."/>
            <person name="Heitman J."/>
            <person name="Vilgalys R."/>
            <person name="Stajich J.E."/>
        </authorList>
    </citation>
    <scope>NUCLEOTIDE SEQUENCE [LARGE SCALE GENOMIC DNA]</scope>
    <source>
        <strain evidence="1 2">CBS 357.93</strain>
    </source>
</reference>
<sequence>MPSSKWPSEDDAELLVSMYLSFSPPDDNGRLLIHDFDVTDAFYKLQRSLQTQKWKFSLEDHIHYALASTSVLIFLTVTIDHIETTYNIKKPPMPTETVMDIIKIIQEVLDRVTTREMAAIRLLKFNPADKNTYKFAKAAAELVKKPATENTNEMEFRSRLIDPFLSGLLDEPNQAV</sequence>
<proteinExistence type="predicted"/>
<evidence type="ECO:0000313" key="2">
    <source>
        <dbReference type="Proteomes" id="UP000252139"/>
    </source>
</evidence>
<dbReference type="OrthoDB" id="2276822at2759"/>
<organism evidence="1 2">
    <name type="scientific">Rhizopus azygosporus</name>
    <name type="common">Rhizopus microsporus var. azygosporus</name>
    <dbReference type="NCBI Taxonomy" id="86630"/>
    <lineage>
        <taxon>Eukaryota</taxon>
        <taxon>Fungi</taxon>
        <taxon>Fungi incertae sedis</taxon>
        <taxon>Mucoromycota</taxon>
        <taxon>Mucoromycotina</taxon>
        <taxon>Mucoromycetes</taxon>
        <taxon>Mucorales</taxon>
        <taxon>Mucorineae</taxon>
        <taxon>Rhizopodaceae</taxon>
        <taxon>Rhizopus</taxon>
    </lineage>
</organism>
<protein>
    <submittedName>
        <fullName evidence="1">Uncharacterized protein</fullName>
    </submittedName>
</protein>
<dbReference type="Proteomes" id="UP000252139">
    <property type="component" value="Unassembled WGS sequence"/>
</dbReference>
<gene>
    <name evidence="1" type="ORF">CU097_012297</name>
</gene>